<dbReference type="InterPro" id="IPR036645">
    <property type="entry name" value="Elafin-like_sf"/>
</dbReference>
<proteinExistence type="predicted"/>
<dbReference type="STRING" id="8496.A0A151NQF0"/>
<gene>
    <name evidence="3" type="ORF">Y1Q_0000804</name>
</gene>
<accession>A0A151NQF0</accession>
<sequence>MKWSSLLVLAGLLALWARLQPASGQLVPVRKCPPSTKICVRSFPPECGLQRPCALGKTCCYFNCKFQCLDLKGKPGMCLLNPMWCSKPQPNECSSDFQCRGRLKCCYWRCAWRCEEPVQVISRPSLRKRHREEQV</sequence>
<evidence type="ECO:0000313" key="3">
    <source>
        <dbReference type="EMBL" id="KYO38940.1"/>
    </source>
</evidence>
<dbReference type="GO" id="GO:0005576">
    <property type="term" value="C:extracellular region"/>
    <property type="evidence" value="ECO:0007669"/>
    <property type="project" value="InterPro"/>
</dbReference>
<dbReference type="SUPFAM" id="SSF57256">
    <property type="entry name" value="Elafin-like"/>
    <property type="match status" value="1"/>
</dbReference>
<dbReference type="KEGG" id="amj:106738015"/>
<dbReference type="SMART" id="SM00217">
    <property type="entry name" value="WAP"/>
    <property type="match status" value="1"/>
</dbReference>
<feature type="domain" description="WAP" evidence="2">
    <location>
        <begin position="71"/>
        <end position="118"/>
    </location>
</feature>
<dbReference type="GO" id="GO:0030414">
    <property type="term" value="F:peptidase inhibitor activity"/>
    <property type="evidence" value="ECO:0007669"/>
    <property type="project" value="InterPro"/>
</dbReference>
<feature type="signal peptide" evidence="1">
    <location>
        <begin position="1"/>
        <end position="24"/>
    </location>
</feature>
<evidence type="ECO:0000256" key="1">
    <source>
        <dbReference type="SAM" id="SignalP"/>
    </source>
</evidence>
<keyword evidence="4" id="KW-1185">Reference proteome</keyword>
<dbReference type="Proteomes" id="UP000050525">
    <property type="component" value="Unassembled WGS sequence"/>
</dbReference>
<dbReference type="EMBL" id="AKHW03002410">
    <property type="protein sequence ID" value="KYO38940.1"/>
    <property type="molecule type" value="Genomic_DNA"/>
</dbReference>
<feature type="chain" id="PRO_5007586277" description="WAP domain-containing protein" evidence="1">
    <location>
        <begin position="25"/>
        <end position="135"/>
    </location>
</feature>
<name>A0A151NQF0_ALLMI</name>
<protein>
    <recommendedName>
        <fullName evidence="2">WAP domain-containing protein</fullName>
    </recommendedName>
</protein>
<comment type="caution">
    <text evidence="3">The sequence shown here is derived from an EMBL/GenBank/DDBJ whole genome shotgun (WGS) entry which is preliminary data.</text>
</comment>
<dbReference type="Pfam" id="PF00095">
    <property type="entry name" value="WAP"/>
    <property type="match status" value="1"/>
</dbReference>
<dbReference type="Gene3D" id="4.10.75.10">
    <property type="entry name" value="Elafin-like"/>
    <property type="match status" value="1"/>
</dbReference>
<keyword evidence="1" id="KW-0732">Signal</keyword>
<evidence type="ECO:0000313" key="4">
    <source>
        <dbReference type="Proteomes" id="UP000050525"/>
    </source>
</evidence>
<dbReference type="PROSITE" id="PS51390">
    <property type="entry name" value="WAP"/>
    <property type="match status" value="1"/>
</dbReference>
<reference evidence="3 4" key="1">
    <citation type="journal article" date="2012" name="Genome Biol.">
        <title>Sequencing three crocodilian genomes to illuminate the evolution of archosaurs and amniotes.</title>
        <authorList>
            <person name="St John J.A."/>
            <person name="Braun E.L."/>
            <person name="Isberg S.R."/>
            <person name="Miles L.G."/>
            <person name="Chong A.Y."/>
            <person name="Gongora J."/>
            <person name="Dalzell P."/>
            <person name="Moran C."/>
            <person name="Bed'hom B."/>
            <person name="Abzhanov A."/>
            <person name="Burgess S.C."/>
            <person name="Cooksey A.M."/>
            <person name="Castoe T.A."/>
            <person name="Crawford N.G."/>
            <person name="Densmore L.D."/>
            <person name="Drew J.C."/>
            <person name="Edwards S.V."/>
            <person name="Faircloth B.C."/>
            <person name="Fujita M.K."/>
            <person name="Greenwold M.J."/>
            <person name="Hoffmann F.G."/>
            <person name="Howard J.M."/>
            <person name="Iguchi T."/>
            <person name="Janes D.E."/>
            <person name="Khan S.Y."/>
            <person name="Kohno S."/>
            <person name="de Koning A.J."/>
            <person name="Lance S.L."/>
            <person name="McCarthy F.M."/>
            <person name="McCormack J.E."/>
            <person name="Merchant M.E."/>
            <person name="Peterson D.G."/>
            <person name="Pollock D.D."/>
            <person name="Pourmand N."/>
            <person name="Raney B.J."/>
            <person name="Roessler K.A."/>
            <person name="Sanford J.R."/>
            <person name="Sawyer R.H."/>
            <person name="Schmidt C.J."/>
            <person name="Triplett E.W."/>
            <person name="Tuberville T.D."/>
            <person name="Venegas-Anaya M."/>
            <person name="Howard J.T."/>
            <person name="Jarvis E.D."/>
            <person name="Guillette L.J.Jr."/>
            <person name="Glenn T.C."/>
            <person name="Green R.E."/>
            <person name="Ray D.A."/>
        </authorList>
    </citation>
    <scope>NUCLEOTIDE SEQUENCE [LARGE SCALE GENOMIC DNA]</scope>
    <source>
        <strain evidence="3">KSC_2009_1</strain>
    </source>
</reference>
<dbReference type="OrthoDB" id="8988931at2759"/>
<dbReference type="AlphaFoldDB" id="A0A151NQF0"/>
<dbReference type="InterPro" id="IPR008197">
    <property type="entry name" value="WAP_dom"/>
</dbReference>
<dbReference type="PhylomeDB" id="A0A151NQF0"/>
<evidence type="ECO:0000259" key="2">
    <source>
        <dbReference type="PROSITE" id="PS51390"/>
    </source>
</evidence>
<organism evidence="3 4">
    <name type="scientific">Alligator mississippiensis</name>
    <name type="common">American alligator</name>
    <dbReference type="NCBI Taxonomy" id="8496"/>
    <lineage>
        <taxon>Eukaryota</taxon>
        <taxon>Metazoa</taxon>
        <taxon>Chordata</taxon>
        <taxon>Craniata</taxon>
        <taxon>Vertebrata</taxon>
        <taxon>Euteleostomi</taxon>
        <taxon>Archelosauria</taxon>
        <taxon>Archosauria</taxon>
        <taxon>Crocodylia</taxon>
        <taxon>Alligatoridae</taxon>
        <taxon>Alligatorinae</taxon>
        <taxon>Alligator</taxon>
    </lineage>
</organism>